<dbReference type="InterPro" id="IPR037217">
    <property type="entry name" value="Trp/Indoleamine_2_3_dOase-like"/>
</dbReference>
<evidence type="ECO:0000259" key="5">
    <source>
        <dbReference type="PROSITE" id="PS50255"/>
    </source>
</evidence>
<dbReference type="OrthoDB" id="151099at2"/>
<reference evidence="6 7" key="1">
    <citation type="submission" date="2018-03" db="EMBL/GenBank/DDBJ databases">
        <title>Genomic Encyclopedia of Archaeal and Bacterial Type Strains, Phase II (KMG-II): from individual species to whole genera.</title>
        <authorList>
            <person name="Goeker M."/>
        </authorList>
    </citation>
    <scope>NUCLEOTIDE SEQUENCE [LARGE SCALE GENOMIC DNA]</scope>
    <source>
        <strain evidence="6 7">DSM 45416</strain>
    </source>
</reference>
<comment type="caution">
    <text evidence="6">The sequence shown here is derived from an EMBL/GenBank/DDBJ whole genome shotgun (WGS) entry which is preliminary data.</text>
</comment>
<dbReference type="AlphaFoldDB" id="A0A2T0TWV7"/>
<dbReference type="Proteomes" id="UP000239210">
    <property type="component" value="Unassembled WGS sequence"/>
</dbReference>
<dbReference type="GO" id="GO:0020037">
    <property type="term" value="F:heme binding"/>
    <property type="evidence" value="ECO:0007669"/>
    <property type="project" value="InterPro"/>
</dbReference>
<dbReference type="Pfam" id="PF01231">
    <property type="entry name" value="IDO"/>
    <property type="match status" value="1"/>
</dbReference>
<sequence length="669" mass="71067">MRLTRTPPAARALAAAQETNARLGHEHLGPLSAHRGFLPTRPPLLRLPDTHAPWDEAAARLPDLFRDVAVREALEELPVLPAGPEVLPDAALQRAATVLGLLGHAYVHSRAPQRTDLPAGVAAPWAQVRRRLGRSAEPVLTYPDLIVHNWRWAGGGDAVPLLSDDLRLLVPVAGNEEERVFYLTQVEILARCATVVPAAVAAQQAVLDDDAEALTAALARVTAALETATRRSLTLIDPRPGARTSVDPVVWAKTVAPLAVPSRAGVLGPSGTASPVFGLLDALLGRRGHASQLGREILLQRRSSPPHWRRFLDAVDEVPVPAYVAARPRPDLVAALDAAREAYAGPEGFLGRHRRTVSGYLAVAFLVGRGVTIGGFAGTPGEHTWHTVDAALTASRTERPAPPDARPPHAGARHRAGDRRSVADVAEHNDDAHGWWVAVDGRVHDVTGFVGRHPGGTAVLRAHAGLDATVAFGRAHPDRPAVRRLLAATDAGLLVRPVLTRARPLYEAWGAALSGLVQLQNAFRLDRSFGLGTELCRPGGDRPTALQADRAADTAARFGDEYLPRFAADVLAPLAESVLREQRAAPRRIRAVPGPPPGAPPAPAPLRQRLDLLDRRIGATKELLVAGARAFDTWGDAVLCQGELWRLAAAAVPVCAAAATVAVSVPRAA</sequence>
<evidence type="ECO:0000313" key="6">
    <source>
        <dbReference type="EMBL" id="PRY50151.1"/>
    </source>
</evidence>
<dbReference type="GO" id="GO:0033754">
    <property type="term" value="F:indoleamine 2,3-dioxygenase activity"/>
    <property type="evidence" value="ECO:0007669"/>
    <property type="project" value="TreeGrafter"/>
</dbReference>
<dbReference type="InterPro" id="IPR018506">
    <property type="entry name" value="Cyt_B5_heme-BS"/>
</dbReference>
<dbReference type="PROSITE" id="PS50255">
    <property type="entry name" value="CYTOCHROME_B5_2"/>
    <property type="match status" value="1"/>
</dbReference>
<dbReference type="EMBL" id="PVTG01000004">
    <property type="protein sequence ID" value="PRY50151.1"/>
    <property type="molecule type" value="Genomic_DNA"/>
</dbReference>
<dbReference type="GO" id="GO:0019441">
    <property type="term" value="P:L-tryptophan catabolic process to kynurenine"/>
    <property type="evidence" value="ECO:0007669"/>
    <property type="project" value="InterPro"/>
</dbReference>
<dbReference type="InterPro" id="IPR000898">
    <property type="entry name" value="Indolamine_dOase"/>
</dbReference>
<keyword evidence="3" id="KW-0408">Iron</keyword>
<evidence type="ECO:0000313" key="7">
    <source>
        <dbReference type="Proteomes" id="UP000239210"/>
    </source>
</evidence>
<keyword evidence="7" id="KW-1185">Reference proteome</keyword>
<dbReference type="RefSeq" id="WP_106276388.1">
    <property type="nucleotide sequence ID" value="NZ_PVTG01000004.1"/>
</dbReference>
<evidence type="ECO:0000256" key="2">
    <source>
        <dbReference type="ARBA" id="ARBA00022723"/>
    </source>
</evidence>
<keyword evidence="2" id="KW-0479">Metal-binding</keyword>
<dbReference type="Pfam" id="PF00173">
    <property type="entry name" value="Cyt-b5"/>
    <property type="match status" value="1"/>
</dbReference>
<accession>A0A2T0TWV7</accession>
<feature type="region of interest" description="Disordered" evidence="4">
    <location>
        <begin position="397"/>
        <end position="421"/>
    </location>
</feature>
<dbReference type="PROSITE" id="PS00191">
    <property type="entry name" value="CYTOCHROME_B5_1"/>
    <property type="match status" value="1"/>
</dbReference>
<evidence type="ECO:0000256" key="4">
    <source>
        <dbReference type="SAM" id="MobiDB-lite"/>
    </source>
</evidence>
<protein>
    <submittedName>
        <fullName evidence="6">Cytochrome b5-like protein</fullName>
    </submittedName>
</protein>
<feature type="domain" description="Cytochrome b5 heme-binding" evidence="5">
    <location>
        <begin position="421"/>
        <end position="495"/>
    </location>
</feature>
<dbReference type="InterPro" id="IPR001199">
    <property type="entry name" value="Cyt_B5-like_heme/steroid-bd"/>
</dbReference>
<evidence type="ECO:0000256" key="1">
    <source>
        <dbReference type="ARBA" id="ARBA00022617"/>
    </source>
</evidence>
<keyword evidence="1" id="KW-0349">Heme</keyword>
<dbReference type="PANTHER" id="PTHR28657:SF5">
    <property type="entry name" value="INDOLEAMINE 2,3-DIOXYGENASE"/>
    <property type="match status" value="1"/>
</dbReference>
<dbReference type="SUPFAM" id="SSF140959">
    <property type="entry name" value="Indolic compounds 2,3-dioxygenase-like"/>
    <property type="match status" value="1"/>
</dbReference>
<dbReference type="Gene3D" id="3.10.120.10">
    <property type="entry name" value="Cytochrome b5-like heme/steroid binding domain"/>
    <property type="match status" value="1"/>
</dbReference>
<dbReference type="GO" id="GO:0046872">
    <property type="term" value="F:metal ion binding"/>
    <property type="evidence" value="ECO:0007669"/>
    <property type="project" value="UniProtKB-KW"/>
</dbReference>
<dbReference type="InterPro" id="IPR036400">
    <property type="entry name" value="Cyt_B5-like_heme/steroid_sf"/>
</dbReference>
<dbReference type="GO" id="GO:0005737">
    <property type="term" value="C:cytoplasm"/>
    <property type="evidence" value="ECO:0007669"/>
    <property type="project" value="TreeGrafter"/>
</dbReference>
<name>A0A2T0TWV7_9ACTN</name>
<organism evidence="6 7">
    <name type="scientific">Geodermatophilus tzadiensis</name>
    <dbReference type="NCBI Taxonomy" id="1137988"/>
    <lineage>
        <taxon>Bacteria</taxon>
        <taxon>Bacillati</taxon>
        <taxon>Actinomycetota</taxon>
        <taxon>Actinomycetes</taxon>
        <taxon>Geodermatophilales</taxon>
        <taxon>Geodermatophilaceae</taxon>
        <taxon>Geodermatophilus</taxon>
    </lineage>
</organism>
<evidence type="ECO:0000256" key="3">
    <source>
        <dbReference type="ARBA" id="ARBA00023004"/>
    </source>
</evidence>
<dbReference type="SUPFAM" id="SSF55856">
    <property type="entry name" value="Cytochrome b5-like heme/steroid binding domain"/>
    <property type="match status" value="1"/>
</dbReference>
<proteinExistence type="predicted"/>
<dbReference type="PANTHER" id="PTHR28657">
    <property type="entry name" value="INDOLEAMINE 2,3-DIOXYGENASE"/>
    <property type="match status" value="1"/>
</dbReference>
<dbReference type="Gene3D" id="1.20.58.480">
    <property type="match status" value="1"/>
</dbReference>
<gene>
    <name evidence="6" type="ORF">LY71_104188</name>
</gene>
<dbReference type="SMART" id="SM01117">
    <property type="entry name" value="Cyt-b5"/>
    <property type="match status" value="1"/>
</dbReference>